<dbReference type="GO" id="GO:0005737">
    <property type="term" value="C:cytoplasm"/>
    <property type="evidence" value="ECO:0007669"/>
    <property type="project" value="UniProtKB-SubCell"/>
</dbReference>
<keyword evidence="2 3" id="KW-0143">Chaperone</keyword>
<reference evidence="7" key="1">
    <citation type="submission" date="2017-08" db="EMBL/GenBank/DDBJ databases">
        <authorList>
            <person name="Alvarez-Ponce D."/>
            <person name="Weitzman C.L."/>
            <person name="Tillett R.L."/>
            <person name="Sandmeier F.C."/>
            <person name="Tracy C.R."/>
        </authorList>
    </citation>
    <scope>NUCLEOTIDE SEQUENCE [LARGE SCALE GENOMIC DNA]</scope>
    <source>
        <strain evidence="7">723</strain>
    </source>
</reference>
<dbReference type="Gene3D" id="3.10.50.40">
    <property type="match status" value="1"/>
</dbReference>
<dbReference type="AlphaFoldDB" id="A0A269TLD3"/>
<keyword evidence="3" id="KW-0963">Cytoplasm</keyword>
<dbReference type="PANTHER" id="PTHR21237:SF23">
    <property type="entry name" value="GRPE PROTEIN HOMOLOG, MITOCHONDRIAL"/>
    <property type="match status" value="1"/>
</dbReference>
<dbReference type="HAMAP" id="MF_01151">
    <property type="entry name" value="GrpE"/>
    <property type="match status" value="1"/>
</dbReference>
<organism evidence="6 7">
    <name type="scientific">Mycoplasmopsis agassizii</name>
    <dbReference type="NCBI Taxonomy" id="33922"/>
    <lineage>
        <taxon>Bacteria</taxon>
        <taxon>Bacillati</taxon>
        <taxon>Mycoplasmatota</taxon>
        <taxon>Mycoplasmoidales</taxon>
        <taxon>Metamycoplasmataceae</taxon>
        <taxon>Mycoplasmopsis</taxon>
    </lineage>
</organism>
<dbReference type="Gene3D" id="2.30.22.10">
    <property type="entry name" value="Head domain of nucleotide exchange factor GrpE"/>
    <property type="match status" value="1"/>
</dbReference>
<dbReference type="GO" id="GO:0051082">
    <property type="term" value="F:unfolded protein binding"/>
    <property type="evidence" value="ECO:0007669"/>
    <property type="project" value="TreeGrafter"/>
</dbReference>
<dbReference type="InterPro" id="IPR000740">
    <property type="entry name" value="GrpE"/>
</dbReference>
<dbReference type="InterPro" id="IPR013805">
    <property type="entry name" value="GrpE_CC"/>
</dbReference>
<dbReference type="GO" id="GO:0006457">
    <property type="term" value="P:protein folding"/>
    <property type="evidence" value="ECO:0007669"/>
    <property type="project" value="InterPro"/>
</dbReference>
<comment type="subunit">
    <text evidence="3">Homodimer.</text>
</comment>
<proteinExistence type="inferred from homology"/>
<protein>
    <recommendedName>
        <fullName evidence="3">Protein GrpE</fullName>
    </recommendedName>
    <alternativeName>
        <fullName evidence="3">HSP-70 cofactor</fullName>
    </alternativeName>
</protein>
<sequence length="299" mass="35102">MKMNKENKDENIYQIGDELTLDIMAFNGKEKIKKWERKNIKIKLGNDNYIKGFDELLIGQEIKDYYSLDFKYENTRLNEMEDIHFEVHNKIDLLKDLNGDDKSSKKDLKKLKEKIKEKEKEIEALEKLVASYKSEEEKHKFLLTTKELEFKDKIHEVEKKMTSIIDTKVSEQKNFYEQKASEEKKYAAQKLLESILPIINNIELASQWGLKSENQEVKNYVSGFTRLLEQLYNALQDSNIFKIDPNIGDTYNPENHEILETTQSSEFSDEQILAVKAPGFMLHDRVIIPAKIVIVKNNQ</sequence>
<dbReference type="GO" id="GO:0042803">
    <property type="term" value="F:protein homodimerization activity"/>
    <property type="evidence" value="ECO:0007669"/>
    <property type="project" value="InterPro"/>
</dbReference>
<dbReference type="SUPFAM" id="SSF58014">
    <property type="entry name" value="Coiled-coil domain of nucleotide exchange factor GrpE"/>
    <property type="match status" value="1"/>
</dbReference>
<dbReference type="PRINTS" id="PR00773">
    <property type="entry name" value="GRPEPROTEIN"/>
</dbReference>
<dbReference type="EMBL" id="NQNY01000001">
    <property type="protein sequence ID" value="PAK21748.1"/>
    <property type="molecule type" value="Genomic_DNA"/>
</dbReference>
<comment type="caution">
    <text evidence="6">The sequence shown here is derived from an EMBL/GenBank/DDBJ whole genome shotgun (WGS) entry which is preliminary data.</text>
</comment>
<dbReference type="Proteomes" id="UP000216943">
    <property type="component" value="Unassembled WGS sequence"/>
</dbReference>
<dbReference type="InterPro" id="IPR009012">
    <property type="entry name" value="GrpE_head"/>
</dbReference>
<dbReference type="OrthoDB" id="9812586at2"/>
<dbReference type="InterPro" id="IPR046357">
    <property type="entry name" value="PPIase_dom_sf"/>
</dbReference>
<keyword evidence="3" id="KW-0346">Stress response</keyword>
<dbReference type="SUPFAM" id="SSF51064">
    <property type="entry name" value="Head domain of nucleotide exchange factor GrpE"/>
    <property type="match status" value="1"/>
</dbReference>
<dbReference type="GO" id="GO:0051087">
    <property type="term" value="F:protein-folding chaperone binding"/>
    <property type="evidence" value="ECO:0007669"/>
    <property type="project" value="InterPro"/>
</dbReference>
<comment type="subcellular location">
    <subcellularLocation>
        <location evidence="3">Cytoplasm</location>
    </subcellularLocation>
</comment>
<evidence type="ECO:0000313" key="6">
    <source>
        <dbReference type="EMBL" id="PAK21748.1"/>
    </source>
</evidence>
<evidence type="ECO:0000256" key="5">
    <source>
        <dbReference type="SAM" id="Coils"/>
    </source>
</evidence>
<evidence type="ECO:0000256" key="3">
    <source>
        <dbReference type="HAMAP-Rule" id="MF_01151"/>
    </source>
</evidence>
<evidence type="ECO:0000256" key="4">
    <source>
        <dbReference type="RuleBase" id="RU004478"/>
    </source>
</evidence>
<evidence type="ECO:0000313" key="7">
    <source>
        <dbReference type="Proteomes" id="UP000216943"/>
    </source>
</evidence>
<accession>A0A269TLD3</accession>
<comment type="function">
    <text evidence="3">Participates actively in the response to hyperosmotic and heat shock by preventing the aggregation of stress-denatured proteins, in association with DnaK and GrpE. It is the nucleotide exchange factor for DnaK and may function as a thermosensor. Unfolded proteins bind initially to DnaJ; upon interaction with the DnaJ-bound protein, DnaK hydrolyzes its bound ATP, resulting in the formation of a stable complex. GrpE releases ADP from DnaK; ATP binding to DnaK triggers the release of the substrate protein, thus completing the reaction cycle. Several rounds of ATP-dependent interactions between DnaJ, DnaK and GrpE are required for fully efficient folding.</text>
</comment>
<dbReference type="GO" id="GO:0003755">
    <property type="term" value="F:peptidyl-prolyl cis-trans isomerase activity"/>
    <property type="evidence" value="ECO:0007669"/>
    <property type="project" value="InterPro"/>
</dbReference>
<keyword evidence="5" id="KW-0175">Coiled coil</keyword>
<dbReference type="PANTHER" id="PTHR21237">
    <property type="entry name" value="GRPE PROTEIN"/>
    <property type="match status" value="1"/>
</dbReference>
<comment type="similarity">
    <text evidence="1 3 4">Belongs to the GrpE family.</text>
</comment>
<gene>
    <name evidence="3 6" type="primary">grpE</name>
    <name evidence="6" type="ORF">CJJ23_00180</name>
</gene>
<evidence type="ECO:0000256" key="1">
    <source>
        <dbReference type="ARBA" id="ARBA00009054"/>
    </source>
</evidence>
<name>A0A269TLD3_9BACT</name>
<dbReference type="SUPFAM" id="SSF54534">
    <property type="entry name" value="FKBP-like"/>
    <property type="match status" value="1"/>
</dbReference>
<dbReference type="GO" id="GO:0000774">
    <property type="term" value="F:adenyl-nucleotide exchange factor activity"/>
    <property type="evidence" value="ECO:0007669"/>
    <property type="project" value="InterPro"/>
</dbReference>
<feature type="coiled-coil region" evidence="5">
    <location>
        <begin position="94"/>
        <end position="138"/>
    </location>
</feature>
<evidence type="ECO:0000256" key="2">
    <source>
        <dbReference type="ARBA" id="ARBA00023186"/>
    </source>
</evidence>
<dbReference type="Pfam" id="PF01025">
    <property type="entry name" value="GrpE"/>
    <property type="match status" value="1"/>
</dbReference>